<dbReference type="Proteomes" id="UP000462449">
    <property type="component" value="Unassembled WGS sequence"/>
</dbReference>
<evidence type="ECO:0000313" key="1">
    <source>
        <dbReference type="EMBL" id="MUP36824.1"/>
    </source>
</evidence>
<gene>
    <name evidence="2" type="ORF">DWB62_003250</name>
    <name evidence="1" type="ORF">GNY23_03250</name>
</gene>
<dbReference type="EMBL" id="QTZN02000004">
    <property type="protein sequence ID" value="MVB06029.1"/>
    <property type="molecule type" value="Genomic_DNA"/>
</dbReference>
<proteinExistence type="predicted"/>
<dbReference type="EMBL" id="WOTW01000004">
    <property type="protein sequence ID" value="MUP36824.1"/>
    <property type="molecule type" value="Genomic_DNA"/>
</dbReference>
<dbReference type="AlphaFoldDB" id="A0A7M4D2E5"/>
<evidence type="ECO:0000313" key="3">
    <source>
        <dbReference type="Proteomes" id="UP000285951"/>
    </source>
</evidence>
<accession>A0A7M4D2E5</accession>
<evidence type="ECO:0000313" key="4">
    <source>
        <dbReference type="Proteomes" id="UP000462449"/>
    </source>
</evidence>
<name>A0A7M4D2E5_9BACT</name>
<organism evidence="1 4">
    <name type="scientific">Labilibaculum euxinus</name>
    <dbReference type="NCBI Taxonomy" id="2686357"/>
    <lineage>
        <taxon>Bacteria</taxon>
        <taxon>Pseudomonadati</taxon>
        <taxon>Bacteroidota</taxon>
        <taxon>Bacteroidia</taxon>
        <taxon>Marinilabiliales</taxon>
        <taxon>Marinifilaceae</taxon>
        <taxon>Labilibaculum</taxon>
    </lineage>
</organism>
<dbReference type="Proteomes" id="UP000285951">
    <property type="component" value="Unassembled WGS sequence"/>
</dbReference>
<protein>
    <submittedName>
        <fullName evidence="1">Uncharacterized protein</fullName>
    </submittedName>
</protein>
<evidence type="ECO:0000313" key="2">
    <source>
        <dbReference type="EMBL" id="MVB06029.1"/>
    </source>
</evidence>
<sequence>MAQILDASNGEYRIVINKGILGHKIDLYKNGDIMNRLRCSKGKGKDAGVFTYMPLNSISIGVIIDYTLENRIEINVTNRGEISITY</sequence>
<dbReference type="RefSeq" id="WP_156194726.1">
    <property type="nucleotide sequence ID" value="NZ_QTZN02000004.1"/>
</dbReference>
<reference evidence="2 3" key="1">
    <citation type="submission" date="2019-11" db="EMBL/GenBank/DDBJ databases">
        <title>Draft genome sequence of Labilibaculum sp. strain SYP isolated from Black Sea.</title>
        <authorList>
            <person name="Yadav S."/>
            <person name="Villanueva L."/>
        </authorList>
    </citation>
    <scope>NUCLEOTIDE SEQUENCE [LARGE SCALE GENOMIC DNA]</scope>
    <source>
        <strain evidence="2 3">44</strain>
    </source>
</reference>
<reference evidence="1 4" key="2">
    <citation type="submission" date="2019-12" db="EMBL/GenBank/DDBJ databases">
        <title>Draft genome sequence of Labilibaculum sp. strain 44 isolated from deep waters of Black Sea.</title>
        <authorList>
            <person name="Yadav S."/>
            <person name="Villanueva L."/>
        </authorList>
    </citation>
    <scope>NUCLEOTIDE SEQUENCE [LARGE SCALE GENOMIC DNA]</scope>
    <source>
        <strain evidence="1 4">44</strain>
    </source>
</reference>
<comment type="caution">
    <text evidence="1">The sequence shown here is derived from an EMBL/GenBank/DDBJ whole genome shotgun (WGS) entry which is preliminary data.</text>
</comment>
<keyword evidence="3" id="KW-1185">Reference proteome</keyword>